<evidence type="ECO:0000256" key="4">
    <source>
        <dbReference type="ARBA" id="ARBA00023002"/>
    </source>
</evidence>
<dbReference type="InterPro" id="IPR001128">
    <property type="entry name" value="Cyt_P450"/>
</dbReference>
<dbReference type="Gene3D" id="1.10.630.10">
    <property type="entry name" value="Cytochrome P450"/>
    <property type="match status" value="1"/>
</dbReference>
<keyword evidence="9" id="KW-1185">Reference proteome</keyword>
<evidence type="ECO:0000256" key="7">
    <source>
        <dbReference type="RuleBase" id="RU000461"/>
    </source>
</evidence>
<keyword evidence="3 7" id="KW-0479">Metal-binding</keyword>
<sequence length="425" mass="45536">MCPAFSFFSPEVQQDPYSRYAVARAEEPISFCEDLGMWVVTRHADVVAILRDTDRFSSRVTTTNVKEPPPEVMAVMRKGFPRSGSIVQLDPPEHTAVRRKMNAAFTAERISALEGTVVALADALVDAFVADGRAELMTRFCGPLPVAVIAGILGVSQADASKFGQWADDAARLFMGGQLPTDEWVRAAESVVAMQHHLAGLITERASAPAADLLTTILQAATDSGGRLDMIKAVTYATTFVFAGHKTTTDLLGNAVRLLLLHPDRLAALVRDPSLAAAAVEETLRRDCPVPGTTRVARVEVKLGDVTIPQDARVFLALGSANHDERVIADPLRFDPERADVGEHLAFGRGVHFCLGAALARLQGRVGLSVLTSRLPGLRLAGDPPLKFRQVVMFRGLVSLEVCWDAPAADPRSSAGPSATSTPAT</sequence>
<dbReference type="AlphaFoldDB" id="A0A1I2GQZ4"/>
<keyword evidence="4 7" id="KW-0560">Oxidoreductase</keyword>
<reference evidence="9" key="1">
    <citation type="submission" date="2016-10" db="EMBL/GenBank/DDBJ databases">
        <authorList>
            <person name="Varghese N."/>
            <person name="Submissions S."/>
        </authorList>
    </citation>
    <scope>NUCLEOTIDE SEQUENCE [LARGE SCALE GENOMIC DNA]</scope>
    <source>
        <strain evidence="9">ATCC 25963</strain>
    </source>
</reference>
<dbReference type="PRINTS" id="PR00359">
    <property type="entry name" value="BP450"/>
</dbReference>
<dbReference type="PANTHER" id="PTHR46696">
    <property type="entry name" value="P450, PUTATIVE (EUROFUNG)-RELATED"/>
    <property type="match status" value="1"/>
</dbReference>
<name>A0A1I2GQZ4_9BACT</name>
<dbReference type="GO" id="GO:0004497">
    <property type="term" value="F:monooxygenase activity"/>
    <property type="evidence" value="ECO:0007669"/>
    <property type="project" value="UniProtKB-KW"/>
</dbReference>
<dbReference type="Proteomes" id="UP000199400">
    <property type="component" value="Unassembled WGS sequence"/>
</dbReference>
<protein>
    <submittedName>
        <fullName evidence="8">Cytochrome P450</fullName>
    </submittedName>
</protein>
<organism evidence="8 9">
    <name type="scientific">Nannocystis exedens</name>
    <dbReference type="NCBI Taxonomy" id="54"/>
    <lineage>
        <taxon>Bacteria</taxon>
        <taxon>Pseudomonadati</taxon>
        <taxon>Myxococcota</taxon>
        <taxon>Polyangia</taxon>
        <taxon>Nannocystales</taxon>
        <taxon>Nannocystaceae</taxon>
        <taxon>Nannocystis</taxon>
    </lineage>
</organism>
<gene>
    <name evidence="8" type="ORF">SAMN02745121_07432</name>
</gene>
<dbReference type="InterPro" id="IPR017972">
    <property type="entry name" value="Cyt_P450_CS"/>
</dbReference>
<dbReference type="Pfam" id="PF00067">
    <property type="entry name" value="p450"/>
    <property type="match status" value="1"/>
</dbReference>
<keyword evidence="6 7" id="KW-0503">Monooxygenase</keyword>
<evidence type="ECO:0000256" key="1">
    <source>
        <dbReference type="ARBA" id="ARBA00010617"/>
    </source>
</evidence>
<dbReference type="PANTHER" id="PTHR46696:SF1">
    <property type="entry name" value="CYTOCHROME P450 YJIB-RELATED"/>
    <property type="match status" value="1"/>
</dbReference>
<dbReference type="GO" id="GO:0020037">
    <property type="term" value="F:heme binding"/>
    <property type="evidence" value="ECO:0007669"/>
    <property type="project" value="InterPro"/>
</dbReference>
<dbReference type="InterPro" id="IPR002397">
    <property type="entry name" value="Cyt_P450_B"/>
</dbReference>
<comment type="similarity">
    <text evidence="1 7">Belongs to the cytochrome P450 family.</text>
</comment>
<dbReference type="RefSeq" id="WP_170135567.1">
    <property type="nucleotide sequence ID" value="NZ_FOMX01000034.1"/>
</dbReference>
<evidence type="ECO:0000256" key="5">
    <source>
        <dbReference type="ARBA" id="ARBA00023004"/>
    </source>
</evidence>
<evidence type="ECO:0000313" key="9">
    <source>
        <dbReference type="Proteomes" id="UP000199400"/>
    </source>
</evidence>
<dbReference type="GO" id="GO:0005506">
    <property type="term" value="F:iron ion binding"/>
    <property type="evidence" value="ECO:0007669"/>
    <property type="project" value="InterPro"/>
</dbReference>
<proteinExistence type="inferred from homology"/>
<dbReference type="InterPro" id="IPR036396">
    <property type="entry name" value="Cyt_P450_sf"/>
</dbReference>
<evidence type="ECO:0000313" key="8">
    <source>
        <dbReference type="EMBL" id="SFF19409.1"/>
    </source>
</evidence>
<dbReference type="GO" id="GO:0016705">
    <property type="term" value="F:oxidoreductase activity, acting on paired donors, with incorporation or reduction of molecular oxygen"/>
    <property type="evidence" value="ECO:0007669"/>
    <property type="project" value="InterPro"/>
</dbReference>
<dbReference type="STRING" id="54.SAMN02745121_07432"/>
<dbReference type="FunFam" id="1.10.630.10:FF:000018">
    <property type="entry name" value="Cytochrome P450 monooxygenase"/>
    <property type="match status" value="1"/>
</dbReference>
<accession>A0A1I2GQZ4</accession>
<dbReference type="EMBL" id="FOMX01000034">
    <property type="protein sequence ID" value="SFF19409.1"/>
    <property type="molecule type" value="Genomic_DNA"/>
</dbReference>
<evidence type="ECO:0000256" key="6">
    <source>
        <dbReference type="ARBA" id="ARBA00023033"/>
    </source>
</evidence>
<evidence type="ECO:0000256" key="3">
    <source>
        <dbReference type="ARBA" id="ARBA00022723"/>
    </source>
</evidence>
<evidence type="ECO:0000256" key="2">
    <source>
        <dbReference type="ARBA" id="ARBA00022617"/>
    </source>
</evidence>
<keyword evidence="5 7" id="KW-0408">Iron</keyword>
<dbReference type="SUPFAM" id="SSF48264">
    <property type="entry name" value="Cytochrome P450"/>
    <property type="match status" value="1"/>
</dbReference>
<dbReference type="PROSITE" id="PS00086">
    <property type="entry name" value="CYTOCHROME_P450"/>
    <property type="match status" value="1"/>
</dbReference>
<keyword evidence="2 7" id="KW-0349">Heme</keyword>